<dbReference type="PANTHER" id="PTHR38116:SF5">
    <property type="entry name" value="BZIP DOMAIN-CONTAINING PROTEIN"/>
    <property type="match status" value="1"/>
</dbReference>
<feature type="compositionally biased region" description="Acidic residues" evidence="1">
    <location>
        <begin position="599"/>
        <end position="627"/>
    </location>
</feature>
<dbReference type="GeneID" id="27361630"/>
<evidence type="ECO:0000313" key="2">
    <source>
        <dbReference type="EMBL" id="KIW38602.1"/>
    </source>
</evidence>
<dbReference type="RefSeq" id="XP_016258818.1">
    <property type="nucleotide sequence ID" value="XM_016411011.1"/>
</dbReference>
<feature type="region of interest" description="Disordered" evidence="1">
    <location>
        <begin position="598"/>
        <end position="660"/>
    </location>
</feature>
<reference evidence="2 3" key="1">
    <citation type="submission" date="2015-01" db="EMBL/GenBank/DDBJ databases">
        <title>The Genome Sequence of Exophiala oligosperma CBS72588.</title>
        <authorList>
            <consortium name="The Broad Institute Genomics Platform"/>
            <person name="Cuomo C."/>
            <person name="de Hoog S."/>
            <person name="Gorbushina A."/>
            <person name="Stielow B."/>
            <person name="Teixiera M."/>
            <person name="Abouelleil A."/>
            <person name="Chapman S.B."/>
            <person name="Priest M."/>
            <person name="Young S.K."/>
            <person name="Wortman J."/>
            <person name="Nusbaum C."/>
            <person name="Birren B."/>
        </authorList>
    </citation>
    <scope>NUCLEOTIDE SEQUENCE [LARGE SCALE GENOMIC DNA]</scope>
    <source>
        <strain evidence="2 3">CBS 72588</strain>
    </source>
</reference>
<feature type="compositionally biased region" description="Polar residues" evidence="1">
    <location>
        <begin position="177"/>
        <end position="189"/>
    </location>
</feature>
<feature type="compositionally biased region" description="Polar residues" evidence="1">
    <location>
        <begin position="306"/>
        <end position="318"/>
    </location>
</feature>
<dbReference type="VEuPathDB" id="FungiDB:PV06_09556"/>
<feature type="compositionally biased region" description="Polar residues" evidence="1">
    <location>
        <begin position="17"/>
        <end position="39"/>
    </location>
</feature>
<gene>
    <name evidence="2" type="ORF">PV06_09556</name>
</gene>
<feature type="region of interest" description="Disordered" evidence="1">
    <location>
        <begin position="1"/>
        <end position="40"/>
    </location>
</feature>
<dbReference type="EMBL" id="KN847341">
    <property type="protein sequence ID" value="KIW38602.1"/>
    <property type="molecule type" value="Genomic_DNA"/>
</dbReference>
<sequence>MAFGTWTRPHTQKHTRTQTQSRVYRTNDDSANVNTDTHTNGNIDVNDGVNGDDNIPTKKKKYVRVITEKRREQNRRAQKLYKERLKKKLVDLEGLAQSVGVVVVDGRPIDTKKTTTTPDVSTTKNKIIPTGTISDDCHRGSDLRRRSSPSSHPKGIHDTHDQSSSETRPHAKRTHNTQHQSSSLPGTIPDTINLNLADAFTAAGDLPFASGPIPGMNFSGRDIATPTPPPTTHDIESLFDPNLDPSLLRNNIHEDLDDVDLRHIWPMPPRSPGQTQETYSPAALLGDKRRSRKHHQHSTAMILTPQSTQYNSPPSRSGRSGMFPAFGANYNHHSSNGTNHNNSSSSSNYIRFVPVQASHLPDPYSNHMRLWLEDNIEASIAVASAVGISRSEYINDHPSRFPGCYIKLNQPDNRSLTRPVRYTGFDYPCTGGGVLHSDTRWPLGHGVLVTKELQDHMDRVQPALRPTPAQLLQPHPSYLDCIVFPFVRERAICASTRGLLDHAELFLDLMHGGMVCWGGGSGTTTRAGRRDTGGDGHRSTTRSRGMAGDVAWDTRSWEAKRWFLKKWEWLVGSEEDEERRGDVLGIWRGSRWWWRMRGEEEDDDEEEEEEEEDDDGFSDVEDLDLGDLDNFNGIESVEDGQEMGTIQRGMYPDLPLRNDEMDGGRVIEIEGHCL</sequence>
<keyword evidence="3" id="KW-1185">Reference proteome</keyword>
<evidence type="ECO:0000313" key="3">
    <source>
        <dbReference type="Proteomes" id="UP000053342"/>
    </source>
</evidence>
<feature type="compositionally biased region" description="Low complexity" evidence="1">
    <location>
        <begin position="114"/>
        <end position="126"/>
    </location>
</feature>
<feature type="compositionally biased region" description="Basic and acidic residues" evidence="1">
    <location>
        <begin position="135"/>
        <end position="145"/>
    </location>
</feature>
<dbReference type="Pfam" id="PF11905">
    <property type="entry name" value="DUF3425"/>
    <property type="match status" value="1"/>
</dbReference>
<feature type="compositionally biased region" description="Low complexity" evidence="1">
    <location>
        <begin position="329"/>
        <end position="345"/>
    </location>
</feature>
<dbReference type="PANTHER" id="PTHR38116">
    <property type="entry name" value="CHROMOSOME 7, WHOLE GENOME SHOTGUN SEQUENCE"/>
    <property type="match status" value="1"/>
</dbReference>
<dbReference type="InterPro" id="IPR021833">
    <property type="entry name" value="DUF3425"/>
</dbReference>
<dbReference type="HOGENOM" id="CLU_027434_0_0_1"/>
<organism evidence="2 3">
    <name type="scientific">Exophiala oligosperma</name>
    <dbReference type="NCBI Taxonomy" id="215243"/>
    <lineage>
        <taxon>Eukaryota</taxon>
        <taxon>Fungi</taxon>
        <taxon>Dikarya</taxon>
        <taxon>Ascomycota</taxon>
        <taxon>Pezizomycotina</taxon>
        <taxon>Eurotiomycetes</taxon>
        <taxon>Chaetothyriomycetidae</taxon>
        <taxon>Chaetothyriales</taxon>
        <taxon>Herpotrichiellaceae</taxon>
        <taxon>Exophiala</taxon>
    </lineage>
</organism>
<feature type="compositionally biased region" description="Basic and acidic residues" evidence="1">
    <location>
        <begin position="155"/>
        <end position="169"/>
    </location>
</feature>
<accession>A0A0D2BMG2</accession>
<protein>
    <recommendedName>
        <fullName evidence="4">BZIP domain-containing protein</fullName>
    </recommendedName>
</protein>
<feature type="region of interest" description="Disordered" evidence="1">
    <location>
        <begin position="306"/>
        <end position="345"/>
    </location>
</feature>
<evidence type="ECO:0000256" key="1">
    <source>
        <dbReference type="SAM" id="MobiDB-lite"/>
    </source>
</evidence>
<dbReference type="AlphaFoldDB" id="A0A0D2BMG2"/>
<dbReference type="CDD" id="cd14688">
    <property type="entry name" value="bZIP_YAP"/>
    <property type="match status" value="1"/>
</dbReference>
<dbReference type="OrthoDB" id="5973539at2759"/>
<proteinExistence type="predicted"/>
<feature type="compositionally biased region" description="Basic and acidic residues" evidence="1">
    <location>
        <begin position="528"/>
        <end position="538"/>
    </location>
</feature>
<name>A0A0D2BMG2_9EURO</name>
<dbReference type="Proteomes" id="UP000053342">
    <property type="component" value="Unassembled WGS sequence"/>
</dbReference>
<evidence type="ECO:0008006" key="4">
    <source>
        <dbReference type="Google" id="ProtNLM"/>
    </source>
</evidence>
<feature type="region of interest" description="Disordered" evidence="1">
    <location>
        <begin position="522"/>
        <end position="546"/>
    </location>
</feature>
<feature type="region of interest" description="Disordered" evidence="1">
    <location>
        <begin position="109"/>
        <end position="189"/>
    </location>
</feature>